<dbReference type="PANTHER" id="PTHR47017">
    <property type="entry name" value="ACYL-COA"/>
    <property type="match status" value="1"/>
</dbReference>
<accession>A0ABY4APV9</accession>
<evidence type="ECO:0000313" key="2">
    <source>
        <dbReference type="Proteomes" id="UP000831607"/>
    </source>
</evidence>
<dbReference type="Proteomes" id="UP000831607">
    <property type="component" value="Chromosome"/>
</dbReference>
<dbReference type="Pfam" id="PF04339">
    <property type="entry name" value="FemAB_like"/>
    <property type="match status" value="1"/>
</dbReference>
<proteinExistence type="predicted"/>
<dbReference type="EMBL" id="CP063982">
    <property type="protein sequence ID" value="UOD51100.1"/>
    <property type="molecule type" value="Genomic_DNA"/>
</dbReference>
<protein>
    <submittedName>
        <fullName evidence="1">N-acetyltransferase</fullName>
    </submittedName>
</protein>
<organism evidence="1 2">
    <name type="scientific">Orrella daihaiensis</name>
    <dbReference type="NCBI Taxonomy" id="2782176"/>
    <lineage>
        <taxon>Bacteria</taxon>
        <taxon>Pseudomonadati</taxon>
        <taxon>Pseudomonadota</taxon>
        <taxon>Betaproteobacteria</taxon>
        <taxon>Burkholderiales</taxon>
        <taxon>Alcaligenaceae</taxon>
        <taxon>Orrella</taxon>
    </lineage>
</organism>
<dbReference type="SUPFAM" id="SSF55729">
    <property type="entry name" value="Acyl-CoA N-acyltransferases (Nat)"/>
    <property type="match status" value="1"/>
</dbReference>
<sequence>MPETLLVRSLDDITQIDAHAWDALNAQAGGSILTSHRFLSAFEQSASVCPDTGWQAQHLIVENEVGQGHANSVLAIVPLYLKAHSYGEFVFDWAWADAYERAGLRYYPKWLAGVPFTPVTSARLLCESEHKALAAQALIKAAKATNLSSLHVLYTNAIDQRSLAAAGCLSRHHTQFHWHNQGWQSFDEFLSHLTQPKRKKIRAERRKVRDAGVTTAVKTGHEISDADWDFFYRCYANTYAQRGNPPYLTRDFFELVDPKTCLLILAYREKEPVAASLLLLDNITDPATQKTTRKLYGRYWGGLQAIDCLHFEVAYYAPIEWAIANGIDVIEGGAQGEHKMARGFMPVQTQSAHWLAHEGFAQAVENYLEREKRGLAAYNESLGSAFKAPLDSK</sequence>
<dbReference type="InterPro" id="IPR016181">
    <property type="entry name" value="Acyl_CoA_acyltransferase"/>
</dbReference>
<gene>
    <name evidence="1" type="ORF">DHf2319_04145</name>
</gene>
<dbReference type="Gene3D" id="3.40.630.30">
    <property type="match status" value="1"/>
</dbReference>
<dbReference type="RefSeq" id="WP_243479561.1">
    <property type="nucleotide sequence ID" value="NZ_CP063982.1"/>
</dbReference>
<evidence type="ECO:0000313" key="1">
    <source>
        <dbReference type="EMBL" id="UOD51100.1"/>
    </source>
</evidence>
<name>A0ABY4APV9_9BURK</name>
<dbReference type="InterPro" id="IPR007434">
    <property type="entry name" value="FemAB-like"/>
</dbReference>
<dbReference type="PANTHER" id="PTHR47017:SF1">
    <property type="entry name" value="ACYL-COA"/>
    <property type="match status" value="1"/>
</dbReference>
<keyword evidence="2" id="KW-1185">Reference proteome</keyword>
<reference evidence="1 2" key="1">
    <citation type="submission" date="2020-11" db="EMBL/GenBank/DDBJ databases">
        <title>Algicoccus daihaiensis sp.nov., isolated from Daihai Lake in Inner Mongolia.</title>
        <authorList>
            <person name="Kai J."/>
        </authorList>
    </citation>
    <scope>NUCLEOTIDE SEQUENCE [LARGE SCALE GENOMIC DNA]</scope>
    <source>
        <strain evidence="2">f23</strain>
    </source>
</reference>